<dbReference type="SUPFAM" id="SSF53901">
    <property type="entry name" value="Thiolase-like"/>
    <property type="match status" value="1"/>
</dbReference>
<dbReference type="InterPro" id="IPR016039">
    <property type="entry name" value="Thiolase-like"/>
</dbReference>
<dbReference type="SMART" id="SM00825">
    <property type="entry name" value="PKS_KS"/>
    <property type="match status" value="1"/>
</dbReference>
<dbReference type="PROSITE" id="PS52004">
    <property type="entry name" value="KS3_2"/>
    <property type="match status" value="1"/>
</dbReference>
<evidence type="ECO:0000313" key="3">
    <source>
        <dbReference type="EMBL" id="CAG8961603.1"/>
    </source>
</evidence>
<dbReference type="PANTHER" id="PTHR43775">
    <property type="entry name" value="FATTY ACID SYNTHASE"/>
    <property type="match status" value="1"/>
</dbReference>
<dbReference type="AlphaFoldDB" id="A0A9N9LBS8"/>
<dbReference type="InterPro" id="IPR020841">
    <property type="entry name" value="PKS_Beta-ketoAc_synthase_dom"/>
</dbReference>
<proteinExistence type="predicted"/>
<dbReference type="OrthoDB" id="329835at2759"/>
<dbReference type="Proteomes" id="UP000696280">
    <property type="component" value="Unassembled WGS sequence"/>
</dbReference>
<comment type="caution">
    <text evidence="3">The sequence shown here is derived from an EMBL/GenBank/DDBJ whole genome shotgun (WGS) entry which is preliminary data.</text>
</comment>
<dbReference type="GO" id="GO:0004312">
    <property type="term" value="F:fatty acid synthase activity"/>
    <property type="evidence" value="ECO:0007669"/>
    <property type="project" value="TreeGrafter"/>
</dbReference>
<feature type="domain" description="Ketosynthase family 3 (KS3)" evidence="2">
    <location>
        <begin position="148"/>
        <end position="445"/>
    </location>
</feature>
<protein>
    <recommendedName>
        <fullName evidence="2">Ketosynthase family 3 (KS3) domain-containing protein</fullName>
    </recommendedName>
</protein>
<dbReference type="GO" id="GO:0006633">
    <property type="term" value="P:fatty acid biosynthetic process"/>
    <property type="evidence" value="ECO:0007669"/>
    <property type="project" value="TreeGrafter"/>
</dbReference>
<name>A0A9N9LBS8_9HELO</name>
<evidence type="ECO:0000259" key="2">
    <source>
        <dbReference type="PROSITE" id="PS52004"/>
    </source>
</evidence>
<dbReference type="InterPro" id="IPR050091">
    <property type="entry name" value="PKS_NRPS_Biosynth_Enz"/>
</dbReference>
<accession>A0A9N9LBS8</accession>
<dbReference type="Gene3D" id="3.40.47.10">
    <property type="match status" value="1"/>
</dbReference>
<dbReference type="Gene3D" id="3.40.366.10">
    <property type="entry name" value="Malonyl-Coenzyme A Acyl Carrier Protein, domain 2"/>
    <property type="match status" value="1"/>
</dbReference>
<gene>
    <name evidence="3" type="ORF">HYFRA_00006139</name>
</gene>
<evidence type="ECO:0000313" key="4">
    <source>
        <dbReference type="Proteomes" id="UP000696280"/>
    </source>
</evidence>
<keyword evidence="1" id="KW-0012">Acyltransferase</keyword>
<dbReference type="InterPro" id="IPR014030">
    <property type="entry name" value="Ketoacyl_synth_N"/>
</dbReference>
<dbReference type="GO" id="GO:0044550">
    <property type="term" value="P:secondary metabolite biosynthetic process"/>
    <property type="evidence" value="ECO:0007669"/>
    <property type="project" value="TreeGrafter"/>
</dbReference>
<dbReference type="CDD" id="cd00833">
    <property type="entry name" value="PKS"/>
    <property type="match status" value="1"/>
</dbReference>
<dbReference type="EMBL" id="CAJVRL010000115">
    <property type="protein sequence ID" value="CAG8961603.1"/>
    <property type="molecule type" value="Genomic_DNA"/>
</dbReference>
<dbReference type="Pfam" id="PF00109">
    <property type="entry name" value="ketoacyl-synt"/>
    <property type="match status" value="1"/>
</dbReference>
<keyword evidence="1" id="KW-0808">Transferase</keyword>
<reference evidence="3" key="1">
    <citation type="submission" date="2021-07" db="EMBL/GenBank/DDBJ databases">
        <authorList>
            <person name="Durling M."/>
        </authorList>
    </citation>
    <scope>NUCLEOTIDE SEQUENCE</scope>
</reference>
<sequence>MTHLVDYVGYQQNNARPIVDTLGFCMGLLSTFAVALSVDEADLETYGSNAIRLALLIGGIVDAQDVASKPVDVPLHTHALRAILSEKYEWYQTFQRAKRNWSWTSRIVTVGPERCVPPPSATELASQLCRNGENQALLLSLQPQARKADDIAVIGMSIKVAGADDLDEFWDVLCAGQTQHREVPSERFDFDQVWREKDPRDARKWFGNFINDHDAFDHKFFKKSARESATTDPQQRQMLQVVYQAVEQSGYFGRPNPDRQIGCYIGVCAADYESNVACYQPNAFTAIGNLKSFIAGKISHWFGWTGPGLCIDTACSSSLVAVHQSCQSFLSGETTAALAGGVNIMAHSLWFQNLAAGSFLSPTGQCKPFDQHADGYCRGEGFAAVFLKKMSTAIADGDQILGTISSTGVLQHQNCTPVFVPNSPSLSDLFSRTLARAKLSPERLC</sequence>
<dbReference type="PANTHER" id="PTHR43775:SF14">
    <property type="entry name" value="ITERATIVE POLYKETIDE SYNTHASE AFOE-RELATED"/>
    <property type="match status" value="1"/>
</dbReference>
<organism evidence="3 4">
    <name type="scientific">Hymenoscyphus fraxineus</name>
    <dbReference type="NCBI Taxonomy" id="746836"/>
    <lineage>
        <taxon>Eukaryota</taxon>
        <taxon>Fungi</taxon>
        <taxon>Dikarya</taxon>
        <taxon>Ascomycota</taxon>
        <taxon>Pezizomycotina</taxon>
        <taxon>Leotiomycetes</taxon>
        <taxon>Helotiales</taxon>
        <taxon>Helotiaceae</taxon>
        <taxon>Hymenoscyphus</taxon>
    </lineage>
</organism>
<keyword evidence="4" id="KW-1185">Reference proteome</keyword>
<evidence type="ECO:0000256" key="1">
    <source>
        <dbReference type="ARBA" id="ARBA00023315"/>
    </source>
</evidence>
<dbReference type="InterPro" id="IPR001227">
    <property type="entry name" value="Ac_transferase_dom_sf"/>
</dbReference>